<organism evidence="1 2">
    <name type="scientific">Loigolactobacillus backii</name>
    <dbReference type="NCBI Taxonomy" id="375175"/>
    <lineage>
        <taxon>Bacteria</taxon>
        <taxon>Bacillati</taxon>
        <taxon>Bacillota</taxon>
        <taxon>Bacilli</taxon>
        <taxon>Lactobacillales</taxon>
        <taxon>Lactobacillaceae</taxon>
        <taxon>Loigolactobacillus</taxon>
    </lineage>
</organism>
<dbReference type="STRING" id="375175.AYR53_08600"/>
<dbReference type="KEGG" id="lbt:AYR52_04780"/>
<dbReference type="RefSeq" id="WP_068224562.1">
    <property type="nucleotide sequence ID" value="NZ_CP014623.1"/>
</dbReference>
<dbReference type="GeneID" id="42982315"/>
<dbReference type="Proteomes" id="UP000078582">
    <property type="component" value="Chromosome"/>
</dbReference>
<accession>A0A192H4A8</accession>
<keyword evidence="2" id="KW-1185">Reference proteome</keyword>
<reference evidence="1 2" key="1">
    <citation type="submission" date="2016-03" db="EMBL/GenBank/DDBJ databases">
        <title>Pediococcus and Lactobacillus from brewery environment - whole genome sequencing and assembly.</title>
        <authorList>
            <person name="Behr J."/>
            <person name="Geissler A.J."/>
            <person name="Vogel R.F."/>
        </authorList>
    </citation>
    <scope>NUCLEOTIDE SEQUENCE [LARGE SCALE GENOMIC DNA]</scope>
    <source>
        <strain evidence="1 2">TMW 1.1989</strain>
    </source>
</reference>
<sequence length="122" mass="14372">MNETITWRIMFYTATFTRKQVETFVADLKKETNFGGYSIDQVTFDRATSDLLYITFQFEAQQKLDDPLIHKMVKYLYARAVHPGHLDTKQYYQIVNQSSQKLGIDYFASGDRQMDITFWGTE</sequence>
<dbReference type="AlphaFoldDB" id="A0A192H4A8"/>
<name>A0A192H4A8_9LACO</name>
<evidence type="ECO:0000313" key="1">
    <source>
        <dbReference type="EMBL" id="ANK62806.1"/>
    </source>
</evidence>
<evidence type="ECO:0000313" key="2">
    <source>
        <dbReference type="Proteomes" id="UP000078582"/>
    </source>
</evidence>
<dbReference type="OrthoDB" id="2290645at2"/>
<protein>
    <submittedName>
        <fullName evidence="1">Uncharacterized protein</fullName>
    </submittedName>
</protein>
<dbReference type="EMBL" id="CP014873">
    <property type="protein sequence ID" value="ANK62806.1"/>
    <property type="molecule type" value="Genomic_DNA"/>
</dbReference>
<proteinExistence type="predicted"/>
<gene>
    <name evidence="1" type="ORF">AYR53_08600</name>
</gene>